<dbReference type="InterPro" id="IPR036259">
    <property type="entry name" value="MFS_trans_sf"/>
</dbReference>
<sequence length="105" mass="11857">MADEQEATANEDRPLIYDDQRNEAEQRSQRSIDESLLSSADQRPKATTRNLVVLCILFVELCERLTFYGVAANLVFYCSDVLKLPSPLPSTITLAFQGEIMCIVR</sequence>
<reference evidence="2 3" key="1">
    <citation type="submission" date="2022-05" db="EMBL/GenBank/DDBJ databases">
        <authorList>
            <consortium name="Genoscope - CEA"/>
            <person name="William W."/>
        </authorList>
    </citation>
    <scope>NUCLEOTIDE SEQUENCE [LARGE SCALE GENOMIC DNA]</scope>
</reference>
<organism evidence="2 3">
    <name type="scientific">Porites lobata</name>
    <dbReference type="NCBI Taxonomy" id="104759"/>
    <lineage>
        <taxon>Eukaryota</taxon>
        <taxon>Metazoa</taxon>
        <taxon>Cnidaria</taxon>
        <taxon>Anthozoa</taxon>
        <taxon>Hexacorallia</taxon>
        <taxon>Scleractinia</taxon>
        <taxon>Fungiina</taxon>
        <taxon>Poritidae</taxon>
        <taxon>Porites</taxon>
    </lineage>
</organism>
<dbReference type="EMBL" id="CALNXK010000140">
    <property type="protein sequence ID" value="CAH3167358.1"/>
    <property type="molecule type" value="Genomic_DNA"/>
</dbReference>
<accession>A0ABN8QSG1</accession>
<gene>
    <name evidence="2" type="ORF">PLOB_00008624</name>
</gene>
<evidence type="ECO:0000313" key="3">
    <source>
        <dbReference type="Proteomes" id="UP001159405"/>
    </source>
</evidence>
<evidence type="ECO:0000313" key="2">
    <source>
        <dbReference type="EMBL" id="CAH3167358.1"/>
    </source>
</evidence>
<feature type="region of interest" description="Disordered" evidence="1">
    <location>
        <begin position="1"/>
        <end position="44"/>
    </location>
</feature>
<name>A0ABN8QSG1_9CNID</name>
<feature type="non-terminal residue" evidence="2">
    <location>
        <position position="105"/>
    </location>
</feature>
<proteinExistence type="predicted"/>
<feature type="compositionally biased region" description="Basic and acidic residues" evidence="1">
    <location>
        <begin position="10"/>
        <end position="33"/>
    </location>
</feature>
<comment type="caution">
    <text evidence="2">The sequence shown here is derived from an EMBL/GenBank/DDBJ whole genome shotgun (WGS) entry which is preliminary data.</text>
</comment>
<dbReference type="Gene3D" id="1.20.1250.20">
    <property type="entry name" value="MFS general substrate transporter like domains"/>
    <property type="match status" value="1"/>
</dbReference>
<evidence type="ECO:0000256" key="1">
    <source>
        <dbReference type="SAM" id="MobiDB-lite"/>
    </source>
</evidence>
<protein>
    <submittedName>
        <fullName evidence="2">Uncharacterized protein</fullName>
    </submittedName>
</protein>
<keyword evidence="3" id="KW-1185">Reference proteome</keyword>
<dbReference type="Proteomes" id="UP001159405">
    <property type="component" value="Unassembled WGS sequence"/>
</dbReference>